<evidence type="ECO:0000259" key="3">
    <source>
        <dbReference type="PROSITE" id="PS51168"/>
    </source>
</evidence>
<dbReference type="InterPro" id="IPR002701">
    <property type="entry name" value="CM_II_prokaryot"/>
</dbReference>
<dbReference type="InterPro" id="IPR036979">
    <property type="entry name" value="CM_dom_sf"/>
</dbReference>
<name>A4U2L1_9PROT</name>
<dbReference type="SUPFAM" id="SSF48600">
    <property type="entry name" value="Chorismate mutase II"/>
    <property type="match status" value="1"/>
</dbReference>
<dbReference type="PANTHER" id="PTHR38041:SF1">
    <property type="entry name" value="CHORISMATE MUTASE"/>
    <property type="match status" value="1"/>
</dbReference>
<protein>
    <recommendedName>
        <fullName evidence="1">chorismate mutase</fullName>
        <ecNumber evidence="1">5.4.99.5</ecNumber>
    </recommendedName>
</protein>
<dbReference type="GO" id="GO:0046417">
    <property type="term" value="P:chorismate metabolic process"/>
    <property type="evidence" value="ECO:0007669"/>
    <property type="project" value="InterPro"/>
</dbReference>
<keyword evidence="2" id="KW-0413">Isomerase</keyword>
<dbReference type="EC" id="5.4.99.5" evidence="1"/>
<sequence length="100" mass="11555">MVVKCLNLGEVRDNIDRLDRQIVPLLAERAGYVRQAAGFKQTKAAVVDQARIEAIVLKVRHMAMEESCDPDVIERIYRSMIDAFIIFESKEWMHIHDAKE</sequence>
<dbReference type="EMBL" id="CU459003">
    <property type="protein sequence ID" value="CAM77118.1"/>
    <property type="molecule type" value="Genomic_DNA"/>
</dbReference>
<evidence type="ECO:0000256" key="1">
    <source>
        <dbReference type="ARBA" id="ARBA00012404"/>
    </source>
</evidence>
<dbReference type="SMART" id="SM00830">
    <property type="entry name" value="CM_2"/>
    <property type="match status" value="1"/>
</dbReference>
<proteinExistence type="predicted"/>
<dbReference type="Pfam" id="PF01817">
    <property type="entry name" value="CM_2"/>
    <property type="match status" value="1"/>
</dbReference>
<evidence type="ECO:0000313" key="4">
    <source>
        <dbReference type="EMBL" id="CAM77118.1"/>
    </source>
</evidence>
<organism evidence="4">
    <name type="scientific">Magnetospirillum gryphiswaldense</name>
    <dbReference type="NCBI Taxonomy" id="55518"/>
    <lineage>
        <taxon>Bacteria</taxon>
        <taxon>Pseudomonadati</taxon>
        <taxon>Pseudomonadota</taxon>
        <taxon>Alphaproteobacteria</taxon>
        <taxon>Rhodospirillales</taxon>
        <taxon>Rhodospirillaceae</taxon>
        <taxon>Magnetospirillum</taxon>
    </lineage>
</organism>
<dbReference type="InterPro" id="IPR051331">
    <property type="entry name" value="Chorismate_mutase-related"/>
</dbReference>
<gene>
    <name evidence="4" type="ORF">MGR_1829</name>
</gene>
<dbReference type="GO" id="GO:0009697">
    <property type="term" value="P:salicylic acid biosynthetic process"/>
    <property type="evidence" value="ECO:0007669"/>
    <property type="project" value="TreeGrafter"/>
</dbReference>
<dbReference type="InterPro" id="IPR036263">
    <property type="entry name" value="Chorismate_II_sf"/>
</dbReference>
<dbReference type="PANTHER" id="PTHR38041">
    <property type="entry name" value="CHORISMATE MUTASE"/>
    <property type="match status" value="1"/>
</dbReference>
<dbReference type="AlphaFoldDB" id="A4U2L1"/>
<reference evidence="4" key="1">
    <citation type="journal article" date="2007" name="J. Bacteriol.">
        <title>Comparative genome analysis of four magnetotactic bacteria reveals a complex set of group-specific genes implicated in magnetosome biomineralization and function.</title>
        <authorList>
            <person name="Richter M."/>
            <person name="Kube M."/>
            <person name="Bazylinski D.A."/>
            <person name="Lombardot T."/>
            <person name="Gloeckner F.O."/>
            <person name="Reinhardt R."/>
            <person name="Schueler D."/>
        </authorList>
    </citation>
    <scope>NUCLEOTIDE SEQUENCE</scope>
    <source>
        <strain evidence="4">MSR-1</strain>
    </source>
</reference>
<accession>A4U2L1</accession>
<dbReference type="Gene3D" id="1.20.59.10">
    <property type="entry name" value="Chorismate mutase"/>
    <property type="match status" value="1"/>
</dbReference>
<dbReference type="PROSITE" id="PS51168">
    <property type="entry name" value="CHORISMATE_MUT_2"/>
    <property type="match status" value="1"/>
</dbReference>
<feature type="domain" description="Chorismate mutase" evidence="3">
    <location>
        <begin position="2"/>
        <end position="92"/>
    </location>
</feature>
<dbReference type="GO" id="GO:0004106">
    <property type="term" value="F:chorismate mutase activity"/>
    <property type="evidence" value="ECO:0007669"/>
    <property type="project" value="UniProtKB-EC"/>
</dbReference>
<dbReference type="RefSeq" id="WP_024082206.1">
    <property type="nucleotide sequence ID" value="NZ_CP027527.1"/>
</dbReference>
<evidence type="ECO:0000256" key="2">
    <source>
        <dbReference type="ARBA" id="ARBA00023235"/>
    </source>
</evidence>